<evidence type="ECO:0000259" key="2">
    <source>
        <dbReference type="Pfam" id="PF07910"/>
    </source>
</evidence>
<evidence type="ECO:0000313" key="3">
    <source>
        <dbReference type="EMBL" id="KAK5999294.1"/>
    </source>
</evidence>
<dbReference type="Proteomes" id="UP001341245">
    <property type="component" value="Unassembled WGS sequence"/>
</dbReference>
<feature type="domain" description="UFSP1/2/DUB catalytic" evidence="2">
    <location>
        <begin position="33"/>
        <end position="245"/>
    </location>
</feature>
<keyword evidence="1" id="KW-0378">Hydrolase</keyword>
<gene>
    <name evidence="3" type="ORF">QM012_005619</name>
</gene>
<sequence length="256" mass="28467">MSTLDTNNAVEGVISNLAFLLAHNNNVVAAHLCTTNAIQISKTPDEGAHFCGYRNIQMLLAAQELKSDAAIERIPTIANLQIKIEEAWKAGFNSHGMAQTGGIRGTRKHIGTSEAEAILLSSNIPCTGIAFQGKTAWQQLLDYTEAHFSASSNPSVATTEAQKVHLTDKLPIFLQRPDHSLTIVGLIKCRSGKRKLLTFDPAWQLPSLMRSPLSANQHQAWRLKWLFKQYTKSERYLKRYSAFEVLVIERQIQGLN</sequence>
<proteinExistence type="predicted"/>
<organism evidence="3 4">
    <name type="scientific">Aureobasidium pullulans</name>
    <name type="common">Black yeast</name>
    <name type="synonym">Pullularia pullulans</name>
    <dbReference type="NCBI Taxonomy" id="5580"/>
    <lineage>
        <taxon>Eukaryota</taxon>
        <taxon>Fungi</taxon>
        <taxon>Dikarya</taxon>
        <taxon>Ascomycota</taxon>
        <taxon>Pezizomycotina</taxon>
        <taxon>Dothideomycetes</taxon>
        <taxon>Dothideomycetidae</taxon>
        <taxon>Dothideales</taxon>
        <taxon>Saccotheciaceae</taxon>
        <taxon>Aureobasidium</taxon>
    </lineage>
</organism>
<comment type="caution">
    <text evidence="3">The sequence shown here is derived from an EMBL/GenBank/DDBJ whole genome shotgun (WGS) entry which is preliminary data.</text>
</comment>
<protein>
    <recommendedName>
        <fullName evidence="2">UFSP1/2/DUB catalytic domain-containing protein</fullName>
    </recommendedName>
</protein>
<dbReference type="EMBL" id="JASGXD010000028">
    <property type="protein sequence ID" value="KAK5999294.1"/>
    <property type="molecule type" value="Genomic_DNA"/>
</dbReference>
<dbReference type="Pfam" id="PF07910">
    <property type="entry name" value="Peptidase_C78"/>
    <property type="match status" value="1"/>
</dbReference>
<evidence type="ECO:0000256" key="1">
    <source>
        <dbReference type="ARBA" id="ARBA00022801"/>
    </source>
</evidence>
<keyword evidence="4" id="KW-1185">Reference proteome</keyword>
<accession>A0ABR0T4N6</accession>
<dbReference type="Gene3D" id="3.90.70.130">
    <property type="match status" value="1"/>
</dbReference>
<dbReference type="InterPro" id="IPR012462">
    <property type="entry name" value="UFSP1/2_DUB_cat"/>
</dbReference>
<name>A0ABR0T4N6_AURPU</name>
<evidence type="ECO:0000313" key="4">
    <source>
        <dbReference type="Proteomes" id="UP001341245"/>
    </source>
</evidence>
<reference evidence="3 4" key="1">
    <citation type="submission" date="2023-11" db="EMBL/GenBank/DDBJ databases">
        <title>Draft genome sequence and annotation of the polyextremotolerant black yeast-like fungus Aureobasidium pullulans NRRL 62042.</title>
        <authorList>
            <person name="Dielentheis-Frenken M.R.E."/>
            <person name="Wibberg D."/>
            <person name="Blank L.M."/>
            <person name="Tiso T."/>
        </authorList>
    </citation>
    <scope>NUCLEOTIDE SEQUENCE [LARGE SCALE GENOMIC DNA]</scope>
    <source>
        <strain evidence="3 4">NRRL 62042</strain>
    </source>
</reference>